<dbReference type="SUPFAM" id="SSF69179">
    <property type="entry name" value="Integrin domains"/>
    <property type="match status" value="2"/>
</dbReference>
<dbReference type="Gene3D" id="1.20.5.930">
    <property type="entry name" value="Bicelle-embedded integrin alpha(iib) transmembrane segment"/>
    <property type="match status" value="1"/>
</dbReference>
<feature type="compositionally biased region" description="Basic residues" evidence="14">
    <location>
        <begin position="242"/>
        <end position="252"/>
    </location>
</feature>
<evidence type="ECO:0000259" key="15">
    <source>
        <dbReference type="Pfam" id="PF20805"/>
    </source>
</evidence>
<evidence type="ECO:0000256" key="14">
    <source>
        <dbReference type="SAM" id="MobiDB-lite"/>
    </source>
</evidence>
<dbReference type="PROSITE" id="PS00242">
    <property type="entry name" value="INTEGRIN_ALPHA"/>
    <property type="match status" value="1"/>
</dbReference>
<dbReference type="GO" id="GO:0005178">
    <property type="term" value="F:integrin binding"/>
    <property type="evidence" value="ECO:0007669"/>
    <property type="project" value="TreeGrafter"/>
</dbReference>
<keyword evidence="6 13" id="KW-0130">Cell adhesion</keyword>
<evidence type="ECO:0000256" key="1">
    <source>
        <dbReference type="ARBA" id="ARBA00004479"/>
    </source>
</evidence>
<gene>
    <name evidence="17" type="ORF">SK128_017829</name>
</gene>
<feature type="repeat" description="FG-GAP" evidence="12">
    <location>
        <begin position="388"/>
        <end position="446"/>
    </location>
</feature>
<dbReference type="GO" id="GO:0033627">
    <property type="term" value="P:cell adhesion mediated by integrin"/>
    <property type="evidence" value="ECO:0007669"/>
    <property type="project" value="TreeGrafter"/>
</dbReference>
<protein>
    <recommendedName>
        <fullName evidence="19">Integrin alpha-2 domain-containing protein</fullName>
    </recommendedName>
</protein>
<dbReference type="InterPro" id="IPR013517">
    <property type="entry name" value="FG-GAP"/>
</dbReference>
<evidence type="ECO:0000256" key="4">
    <source>
        <dbReference type="ARBA" id="ARBA00022729"/>
    </source>
</evidence>
<keyword evidence="11" id="KW-0325">Glycoprotein</keyword>
<dbReference type="GO" id="GO:0008305">
    <property type="term" value="C:integrin complex"/>
    <property type="evidence" value="ECO:0007669"/>
    <property type="project" value="InterPro"/>
</dbReference>
<dbReference type="PANTHER" id="PTHR23220:SF83">
    <property type="entry name" value="INTEGRIN ALPHA-PS3-RELATED"/>
    <property type="match status" value="1"/>
</dbReference>
<keyword evidence="4" id="KW-0732">Signal</keyword>
<dbReference type="InterPro" id="IPR032695">
    <property type="entry name" value="Integrin_dom_sf"/>
</dbReference>
<dbReference type="Gene3D" id="2.130.10.130">
    <property type="entry name" value="Integrin alpha, N-terminal"/>
    <property type="match status" value="1"/>
</dbReference>
<dbReference type="InterPro" id="IPR018184">
    <property type="entry name" value="Integrin_alpha_C_CS"/>
</dbReference>
<evidence type="ECO:0000256" key="2">
    <source>
        <dbReference type="ARBA" id="ARBA00008054"/>
    </source>
</evidence>
<dbReference type="AlphaFoldDB" id="A0AAN9A730"/>
<feature type="repeat" description="FG-GAP" evidence="12">
    <location>
        <begin position="450"/>
        <end position="514"/>
    </location>
</feature>
<dbReference type="Proteomes" id="UP001381693">
    <property type="component" value="Unassembled WGS sequence"/>
</dbReference>
<keyword evidence="10 13" id="KW-0675">Receptor</keyword>
<feature type="region of interest" description="Disordered" evidence="14">
    <location>
        <begin position="242"/>
        <end position="263"/>
    </location>
</feature>
<evidence type="ECO:0000256" key="11">
    <source>
        <dbReference type="ARBA" id="ARBA00023180"/>
    </source>
</evidence>
<dbReference type="GO" id="GO:0007229">
    <property type="term" value="P:integrin-mediated signaling pathway"/>
    <property type="evidence" value="ECO:0007669"/>
    <property type="project" value="UniProtKB-KW"/>
</dbReference>
<accession>A0AAN9A730</accession>
<feature type="domain" description="Integrin alpha third immunoglobulin-like" evidence="16">
    <location>
        <begin position="783"/>
        <end position="1007"/>
    </location>
</feature>
<dbReference type="EMBL" id="JAXCGZ010011501">
    <property type="protein sequence ID" value="KAK7074650.1"/>
    <property type="molecule type" value="Genomic_DNA"/>
</dbReference>
<dbReference type="InterPro" id="IPR000413">
    <property type="entry name" value="Integrin_alpha"/>
</dbReference>
<keyword evidence="18" id="KW-1185">Reference proteome</keyword>
<evidence type="ECO:0000259" key="16">
    <source>
        <dbReference type="Pfam" id="PF20806"/>
    </source>
</evidence>
<dbReference type="Gene3D" id="2.60.40.1510">
    <property type="entry name" value="ntegrin, alpha v. Chain A, domain 3"/>
    <property type="match status" value="1"/>
</dbReference>
<dbReference type="GO" id="GO:0007160">
    <property type="term" value="P:cell-matrix adhesion"/>
    <property type="evidence" value="ECO:0007669"/>
    <property type="project" value="TreeGrafter"/>
</dbReference>
<evidence type="ECO:0000313" key="18">
    <source>
        <dbReference type="Proteomes" id="UP001381693"/>
    </source>
</evidence>
<dbReference type="Gene3D" id="2.60.40.1530">
    <property type="entry name" value="ntegrin, alpha v. Chain A, domain 4"/>
    <property type="match status" value="1"/>
</dbReference>
<feature type="repeat" description="FG-GAP" evidence="12">
    <location>
        <begin position="326"/>
        <end position="387"/>
    </location>
</feature>
<dbReference type="PROSITE" id="PS51470">
    <property type="entry name" value="FG_GAP"/>
    <property type="match status" value="3"/>
</dbReference>
<reference evidence="17 18" key="1">
    <citation type="submission" date="2023-11" db="EMBL/GenBank/DDBJ databases">
        <title>Halocaridina rubra genome assembly.</title>
        <authorList>
            <person name="Smith C."/>
        </authorList>
    </citation>
    <scope>NUCLEOTIDE SEQUENCE [LARGE SCALE GENOMIC DNA]</scope>
    <source>
        <strain evidence="17">EP-1</strain>
        <tissue evidence="17">Whole</tissue>
    </source>
</reference>
<evidence type="ECO:0000256" key="8">
    <source>
        <dbReference type="ARBA" id="ARBA00023037"/>
    </source>
</evidence>
<dbReference type="Pfam" id="PF01839">
    <property type="entry name" value="FG-GAP"/>
    <property type="match status" value="2"/>
</dbReference>
<evidence type="ECO:0000256" key="13">
    <source>
        <dbReference type="RuleBase" id="RU003762"/>
    </source>
</evidence>
<dbReference type="PANTHER" id="PTHR23220">
    <property type="entry name" value="INTEGRIN ALPHA"/>
    <property type="match status" value="1"/>
</dbReference>
<proteinExistence type="inferred from homology"/>
<comment type="caution">
    <text evidence="17">The sequence shown here is derived from an EMBL/GenBank/DDBJ whole genome shotgun (WGS) entry which is preliminary data.</text>
</comment>
<sequence>MISPISAFNLEPQSAKIFTDPTMEQSYWGRQSYFGFSVSLQRNTHNDGKWLVVGAPRANSSQYSSSTIPEPGAIFRCDLIDNQSTCIELRIDQSGNTYSPSQQADFSYYDLKNEGWLGGAMDSQPTYQEGRQATGVCAPRWINQVYIHYNAYQMNGACYWFNDSLADAPAHKKLPLIQYSKQTITENGRSVFYFSHGQAGLSIHFPDDPTQMIVGAPGVFNWQGSVIRFKDADSQIPGQISVRRRRRRRRQLSSKPESHMFSSELVPNPSYTAGINDFDLNGYAVTSGRFYSKDELLYASGAPRGAYNYGKVFIFNFPETETRPFSIRAEWQGTQIGENFGASLAAADVNGDGLSDLIAGSPMFSKPSKPDMGRMQVFLSTKVGTMVQSDSYYGSSVPSARFATTLAMPGDLNHDGYEDIAVGAPYEDDDRGAVYIYLGSETGLRQSFAQRLSPSDFSSAYTLLGFGMAISRGIDMDNNEYPDLAIGSFMSGHAMVLRSRTVASVKGELTSDPSTLLLDNTYLQLVRCITYKGHKVPQQVNIRGNITLDYGHPSPRASFRDTGGVSKDFNIVGVKEESICDTHDVDVKTNKIDPRRPILIRLEHMIIDSQGDIMSQPITDPGEPKITTLPISIVTECESDGDKTCHIDMRVEAKFLNYRVQDKLIIGEDNRPVVEITVHNLGESVFLPNVTVTVPEPFALFLPTTHDCAFTVKDNRTAMVCHLTNPIKRDKEDTVRVTIDASRVTDTTNEMRVKIKAAGEGVEIEPSDDSLTEMLLLSAQAELKLHGSSREEQIIYHSTGEGKINTTIQQTSFTHHYNLIKSGPTPIEKVNLTIDIPVNFTNENFIAIYAPETNFLGQPFICNVEGISLAVKSDKREDERINTQHFSGADNKIPITKGVVVVQNSGHAARVGTSDDSSQDVHSFQCRGTEISCARLRCQINSWPSGINSAELSFRMDVNFTVLASHISARGGAIVSSTATAAIASLNPNLTFMGIKETTTDTDTHFLPASLAGRGVAWWIILLAVLGGLLLLTLIAYGLYKMGFFKRKKYQEMMNKARQETNANALED</sequence>
<keyword evidence="8 13" id="KW-0401">Integrin</keyword>
<dbReference type="Pfam" id="PF20805">
    <property type="entry name" value="Integrin_A_Ig_2"/>
    <property type="match status" value="1"/>
</dbReference>
<evidence type="ECO:0000256" key="9">
    <source>
        <dbReference type="ARBA" id="ARBA00023136"/>
    </source>
</evidence>
<evidence type="ECO:0000313" key="17">
    <source>
        <dbReference type="EMBL" id="KAK7074650.1"/>
    </source>
</evidence>
<dbReference type="GO" id="GO:0007157">
    <property type="term" value="P:heterophilic cell-cell adhesion via plasma membrane cell adhesion molecules"/>
    <property type="evidence" value="ECO:0007669"/>
    <property type="project" value="UniProtKB-ARBA"/>
</dbReference>
<comment type="similarity">
    <text evidence="2 13">Belongs to the integrin alpha chain family.</text>
</comment>
<dbReference type="Gene3D" id="2.60.40.1460">
    <property type="entry name" value="Integrin domains. Chain A, domain 2"/>
    <property type="match status" value="1"/>
</dbReference>
<keyword evidence="3 13" id="KW-0812">Transmembrane</keyword>
<dbReference type="SMART" id="SM00191">
    <property type="entry name" value="Int_alpha"/>
    <property type="match status" value="6"/>
</dbReference>
<evidence type="ECO:0000256" key="6">
    <source>
        <dbReference type="ARBA" id="ARBA00022889"/>
    </source>
</evidence>
<evidence type="ECO:0000256" key="3">
    <source>
        <dbReference type="ARBA" id="ARBA00022692"/>
    </source>
</evidence>
<evidence type="ECO:0000256" key="12">
    <source>
        <dbReference type="PROSITE-ProRule" id="PRU00803"/>
    </source>
</evidence>
<feature type="domain" description="Integrin alpha second immunoglobulin-like" evidence="15">
    <location>
        <begin position="642"/>
        <end position="762"/>
    </location>
</feature>
<dbReference type="InterPro" id="IPR048286">
    <property type="entry name" value="Integrin_alpha_Ig-like_3"/>
</dbReference>
<dbReference type="SUPFAM" id="SSF69318">
    <property type="entry name" value="Integrin alpha N-terminal domain"/>
    <property type="match status" value="1"/>
</dbReference>
<keyword evidence="7 13" id="KW-1133">Transmembrane helix</keyword>
<keyword evidence="5" id="KW-0677">Repeat</keyword>
<feature type="transmembrane region" description="Helical" evidence="13">
    <location>
        <begin position="1016"/>
        <end position="1040"/>
    </location>
</feature>
<evidence type="ECO:0000256" key="5">
    <source>
        <dbReference type="ARBA" id="ARBA00022737"/>
    </source>
</evidence>
<dbReference type="Pfam" id="PF20806">
    <property type="entry name" value="Integrin_A_Ig_3"/>
    <property type="match status" value="1"/>
</dbReference>
<dbReference type="InterPro" id="IPR013519">
    <property type="entry name" value="Int_alpha_beta-p"/>
</dbReference>
<evidence type="ECO:0000256" key="10">
    <source>
        <dbReference type="ARBA" id="ARBA00023170"/>
    </source>
</evidence>
<dbReference type="PRINTS" id="PR01185">
    <property type="entry name" value="INTEGRINA"/>
</dbReference>
<evidence type="ECO:0000256" key="7">
    <source>
        <dbReference type="ARBA" id="ARBA00022989"/>
    </source>
</evidence>
<dbReference type="InterPro" id="IPR028994">
    <property type="entry name" value="Integrin_alpha_N"/>
</dbReference>
<dbReference type="GO" id="GO:0009897">
    <property type="term" value="C:external side of plasma membrane"/>
    <property type="evidence" value="ECO:0007669"/>
    <property type="project" value="TreeGrafter"/>
</dbReference>
<dbReference type="InterPro" id="IPR048285">
    <property type="entry name" value="Integrin_alpha_Ig-like_2"/>
</dbReference>
<organism evidence="17 18">
    <name type="scientific">Halocaridina rubra</name>
    <name type="common">Hawaiian red shrimp</name>
    <dbReference type="NCBI Taxonomy" id="373956"/>
    <lineage>
        <taxon>Eukaryota</taxon>
        <taxon>Metazoa</taxon>
        <taxon>Ecdysozoa</taxon>
        <taxon>Arthropoda</taxon>
        <taxon>Crustacea</taxon>
        <taxon>Multicrustacea</taxon>
        <taxon>Malacostraca</taxon>
        <taxon>Eumalacostraca</taxon>
        <taxon>Eucarida</taxon>
        <taxon>Decapoda</taxon>
        <taxon>Pleocyemata</taxon>
        <taxon>Caridea</taxon>
        <taxon>Atyoidea</taxon>
        <taxon>Atyidae</taxon>
        <taxon>Halocaridina</taxon>
    </lineage>
</organism>
<evidence type="ECO:0008006" key="19">
    <source>
        <dbReference type="Google" id="ProtNLM"/>
    </source>
</evidence>
<comment type="subcellular location">
    <subcellularLocation>
        <location evidence="1 13">Membrane</location>
        <topology evidence="1 13">Single-pass type I membrane protein</topology>
    </subcellularLocation>
</comment>
<name>A0AAN9A730_HALRR</name>
<keyword evidence="9 13" id="KW-0472">Membrane</keyword>